<dbReference type="SMART" id="SM00283">
    <property type="entry name" value="MA"/>
    <property type="match status" value="1"/>
</dbReference>
<dbReference type="SUPFAM" id="SSF58104">
    <property type="entry name" value="Methyl-accepting chemotaxis protein (MCP) signaling domain"/>
    <property type="match status" value="1"/>
</dbReference>
<dbReference type="GO" id="GO:0007165">
    <property type="term" value="P:signal transduction"/>
    <property type="evidence" value="ECO:0007669"/>
    <property type="project" value="UniProtKB-KW"/>
</dbReference>
<evidence type="ECO:0000259" key="7">
    <source>
        <dbReference type="PROSITE" id="PS50885"/>
    </source>
</evidence>
<dbReference type="EMBL" id="MTSM01000006">
    <property type="protein sequence ID" value="OPX55828.1"/>
    <property type="molecule type" value="Genomic_DNA"/>
</dbReference>
<comment type="subcellular location">
    <subcellularLocation>
        <location evidence="1">Membrane</location>
    </subcellularLocation>
</comment>
<keyword evidence="5" id="KW-1133">Transmembrane helix</keyword>
<protein>
    <submittedName>
        <fullName evidence="8">Uncharacterized protein</fullName>
    </submittedName>
</protein>
<dbReference type="Gene3D" id="1.20.120.1530">
    <property type="match status" value="1"/>
</dbReference>
<keyword evidence="2 4" id="KW-0807">Transducer</keyword>
<feature type="domain" description="HAMP" evidence="7">
    <location>
        <begin position="58"/>
        <end position="103"/>
    </location>
</feature>
<comment type="similarity">
    <text evidence="3">Belongs to the methyl-accepting chemotaxis (MCP) protein family.</text>
</comment>
<evidence type="ECO:0000256" key="1">
    <source>
        <dbReference type="ARBA" id="ARBA00004370"/>
    </source>
</evidence>
<dbReference type="InterPro" id="IPR004089">
    <property type="entry name" value="MCPsignal_dom"/>
</dbReference>
<dbReference type="InterPro" id="IPR003660">
    <property type="entry name" value="HAMP_dom"/>
</dbReference>
<dbReference type="Gene3D" id="1.10.287.950">
    <property type="entry name" value="Methyl-accepting chemotaxis protein"/>
    <property type="match status" value="1"/>
</dbReference>
<dbReference type="RefSeq" id="WP_078744624.1">
    <property type="nucleotide sequence ID" value="NZ_FUXG01000005.1"/>
</dbReference>
<keyword evidence="5" id="KW-0472">Membrane</keyword>
<dbReference type="GO" id="GO:0006935">
    <property type="term" value="P:chemotaxis"/>
    <property type="evidence" value="ECO:0007669"/>
    <property type="project" value="UniProtKB-ARBA"/>
</dbReference>
<dbReference type="GO" id="GO:0016020">
    <property type="term" value="C:membrane"/>
    <property type="evidence" value="ECO:0007669"/>
    <property type="project" value="UniProtKB-SubCell"/>
</dbReference>
<keyword evidence="9" id="KW-1185">Reference proteome</keyword>
<dbReference type="PANTHER" id="PTHR32089:SF112">
    <property type="entry name" value="LYSOZYME-LIKE PROTEIN-RELATED"/>
    <property type="match status" value="1"/>
</dbReference>
<dbReference type="OrthoDB" id="6114328at2"/>
<evidence type="ECO:0000259" key="6">
    <source>
        <dbReference type="PROSITE" id="PS50111"/>
    </source>
</evidence>
<dbReference type="Pfam" id="PF00015">
    <property type="entry name" value="MCPsignal"/>
    <property type="match status" value="1"/>
</dbReference>
<dbReference type="AlphaFoldDB" id="A0A1T4N3U5"/>
<reference evidence="8 9" key="1">
    <citation type="submission" date="2017-01" db="EMBL/GenBank/DDBJ databases">
        <title>Genome Sequencing of a Marine Spirillum, Oceanospirillum multiglobuliferum ATCC 33336, from Japan.</title>
        <authorList>
            <person name="Carney J.G."/>
            <person name="Trachtenberg A.M."/>
            <person name="Rheaume B.A."/>
            <person name="Linnane J.D."/>
            <person name="Pitts N.L."/>
            <person name="Mykles D.L."/>
            <person name="Maclea K.S."/>
        </authorList>
    </citation>
    <scope>NUCLEOTIDE SEQUENCE [LARGE SCALE GENOMIC DNA]</scope>
    <source>
        <strain evidence="8 9">ATCC 33336</strain>
    </source>
</reference>
<feature type="transmembrane region" description="Helical" evidence="5">
    <location>
        <begin position="12"/>
        <end position="45"/>
    </location>
</feature>
<evidence type="ECO:0000256" key="2">
    <source>
        <dbReference type="ARBA" id="ARBA00023224"/>
    </source>
</evidence>
<proteinExistence type="inferred from homology"/>
<dbReference type="STRING" id="64969.SAMN02745127_00990"/>
<sequence length="433" mass="47518">MKNWFSLSSQYLLPSLVLVAGCIASIWLPIAPLVGSIVAAIWLLILTAKPRTNPEAVEIRELFEKVANGRLEQRLPKTMQDPELDLLRIRINSALDQTETAFREILGTVQASGHGQYYRRLQVTGLNGTFRKVLEEIQLVLDEVQSTQEIVDRESLLSRIFLRSERGMSSALNTTNVTLDNVNQQADYIANFSSGFSETAQSMVQAAARMSEALKEAGESAESGSSALHDLAEAASEIRNRSTQIDDLAGQTNLLALNAAIEAARAGEAGRGFAVVADEVRNLADQSRNTAQEISTSIKTMMETLSSMSSRFDVLCKAVDEARETSGIFGETLKQSAESAYTVNEQAGKISQLTGVMGNSMKLLRGAQKAREDVNSILNGRPIETRKLSAIEQKAIDIAEQGRWSKEGSDREALIEIYDQVFTDIERQLEGLR</sequence>
<evidence type="ECO:0000256" key="5">
    <source>
        <dbReference type="SAM" id="Phobius"/>
    </source>
</evidence>
<gene>
    <name evidence="8" type="ORF">BTE48_06400</name>
</gene>
<evidence type="ECO:0000256" key="3">
    <source>
        <dbReference type="ARBA" id="ARBA00029447"/>
    </source>
</evidence>
<dbReference type="PROSITE" id="PS50111">
    <property type="entry name" value="CHEMOTAXIS_TRANSDUC_2"/>
    <property type="match status" value="1"/>
</dbReference>
<dbReference type="Proteomes" id="UP000191418">
    <property type="component" value="Unassembled WGS sequence"/>
</dbReference>
<organism evidence="8 9">
    <name type="scientific">Oceanospirillum multiglobuliferum</name>
    <dbReference type="NCBI Taxonomy" id="64969"/>
    <lineage>
        <taxon>Bacteria</taxon>
        <taxon>Pseudomonadati</taxon>
        <taxon>Pseudomonadota</taxon>
        <taxon>Gammaproteobacteria</taxon>
        <taxon>Oceanospirillales</taxon>
        <taxon>Oceanospirillaceae</taxon>
        <taxon>Oceanospirillum</taxon>
    </lineage>
</organism>
<dbReference type="PROSITE" id="PS51257">
    <property type="entry name" value="PROKAR_LIPOPROTEIN"/>
    <property type="match status" value="1"/>
</dbReference>
<evidence type="ECO:0000256" key="4">
    <source>
        <dbReference type="PROSITE-ProRule" id="PRU00284"/>
    </source>
</evidence>
<evidence type="ECO:0000313" key="9">
    <source>
        <dbReference type="Proteomes" id="UP000191418"/>
    </source>
</evidence>
<evidence type="ECO:0000313" key="8">
    <source>
        <dbReference type="EMBL" id="OPX55828.1"/>
    </source>
</evidence>
<name>A0A1T4N3U5_9GAMM</name>
<feature type="domain" description="Methyl-accepting transducer" evidence="6">
    <location>
        <begin position="169"/>
        <end position="375"/>
    </location>
</feature>
<keyword evidence="5" id="KW-0812">Transmembrane</keyword>
<dbReference type="PROSITE" id="PS50885">
    <property type="entry name" value="HAMP"/>
    <property type="match status" value="1"/>
</dbReference>
<comment type="caution">
    <text evidence="8">The sequence shown here is derived from an EMBL/GenBank/DDBJ whole genome shotgun (WGS) entry which is preliminary data.</text>
</comment>
<accession>A0A1T4N3U5</accession>
<dbReference type="PANTHER" id="PTHR32089">
    <property type="entry name" value="METHYL-ACCEPTING CHEMOTAXIS PROTEIN MCPB"/>
    <property type="match status" value="1"/>
</dbReference>